<sequence>MPRSARIRCLLDCRSCCSRRNRRCSRADWRVIVGSCNSGRSSTTSVNCRGSVSPVHCRFLMKEGPLGLSGLPARPSFFSSGLQCASEMSVAAMSEPTMRRRPRMIICK</sequence>
<feature type="non-terminal residue" evidence="1">
    <location>
        <position position="108"/>
    </location>
</feature>
<name>A0AAN4ZRN0_9BILA</name>
<gene>
    <name evidence="1" type="ORF">PMAYCL1PPCAC_14369</name>
</gene>
<proteinExistence type="predicted"/>
<reference evidence="2" key="1">
    <citation type="submission" date="2022-10" db="EMBL/GenBank/DDBJ databases">
        <title>Genome assembly of Pristionchus species.</title>
        <authorList>
            <person name="Yoshida K."/>
            <person name="Sommer R.J."/>
        </authorList>
    </citation>
    <scope>NUCLEOTIDE SEQUENCE [LARGE SCALE GENOMIC DNA]</scope>
    <source>
        <strain evidence="2">RS5460</strain>
    </source>
</reference>
<organism evidence="1 2">
    <name type="scientific">Pristionchus mayeri</name>
    <dbReference type="NCBI Taxonomy" id="1317129"/>
    <lineage>
        <taxon>Eukaryota</taxon>
        <taxon>Metazoa</taxon>
        <taxon>Ecdysozoa</taxon>
        <taxon>Nematoda</taxon>
        <taxon>Chromadorea</taxon>
        <taxon>Rhabditida</taxon>
        <taxon>Rhabditina</taxon>
        <taxon>Diplogasteromorpha</taxon>
        <taxon>Diplogasteroidea</taxon>
        <taxon>Neodiplogasteridae</taxon>
        <taxon>Pristionchus</taxon>
    </lineage>
</organism>
<dbReference type="AlphaFoldDB" id="A0AAN4ZRN0"/>
<dbReference type="Proteomes" id="UP001328107">
    <property type="component" value="Unassembled WGS sequence"/>
</dbReference>
<protein>
    <submittedName>
        <fullName evidence="1">Uncharacterized protein</fullName>
    </submittedName>
</protein>
<accession>A0AAN4ZRN0</accession>
<comment type="caution">
    <text evidence="1">The sequence shown here is derived from an EMBL/GenBank/DDBJ whole genome shotgun (WGS) entry which is preliminary data.</text>
</comment>
<evidence type="ECO:0000313" key="1">
    <source>
        <dbReference type="EMBL" id="GMR44174.1"/>
    </source>
</evidence>
<evidence type="ECO:0000313" key="2">
    <source>
        <dbReference type="Proteomes" id="UP001328107"/>
    </source>
</evidence>
<dbReference type="EMBL" id="BTRK01000003">
    <property type="protein sequence ID" value="GMR44174.1"/>
    <property type="molecule type" value="Genomic_DNA"/>
</dbReference>
<keyword evidence="2" id="KW-1185">Reference proteome</keyword>